<dbReference type="InterPro" id="IPR002156">
    <property type="entry name" value="RNaseH_domain"/>
</dbReference>
<dbReference type="AlphaFoldDB" id="A0A1R3J279"/>
<dbReference type="GO" id="GO:0004523">
    <property type="term" value="F:RNA-DNA hybrid ribonuclease activity"/>
    <property type="evidence" value="ECO:0007669"/>
    <property type="project" value="InterPro"/>
</dbReference>
<accession>A0A1R3J279</accession>
<dbReference type="Proteomes" id="UP000188268">
    <property type="component" value="Unassembled WGS sequence"/>
</dbReference>
<evidence type="ECO:0000256" key="1">
    <source>
        <dbReference type="SAM" id="MobiDB-lite"/>
    </source>
</evidence>
<dbReference type="InterPro" id="IPR036397">
    <property type="entry name" value="RNaseH_sf"/>
</dbReference>
<protein>
    <recommendedName>
        <fullName evidence="2">RNase H type-1 domain-containing protein</fullName>
    </recommendedName>
</protein>
<sequence length="123" mass="12916">MTKEKASSEKESTLKLDHTKDNCDGSFDPKNGSAGVGIVVRNGEGKLVNGSGLRIEAASALEAEAKALLEAGRLAQASGGTNAIFETDSEELFYALATVKRRRGENRACIVGCQKPFAKSGRG</sequence>
<feature type="region of interest" description="Disordered" evidence="1">
    <location>
        <begin position="1"/>
        <end position="28"/>
    </location>
</feature>
<evidence type="ECO:0000313" key="3">
    <source>
        <dbReference type="EMBL" id="OMO88886.1"/>
    </source>
</evidence>
<comment type="caution">
    <text evidence="3">The sequence shown here is derived from an EMBL/GenBank/DDBJ whole genome shotgun (WGS) entry which is preliminary data.</text>
</comment>
<evidence type="ECO:0000259" key="2">
    <source>
        <dbReference type="Pfam" id="PF13456"/>
    </source>
</evidence>
<keyword evidence="4" id="KW-1185">Reference proteome</keyword>
<name>A0A1R3J279_COCAP</name>
<dbReference type="Gramene" id="OMO88886">
    <property type="protein sequence ID" value="OMO88886"/>
    <property type="gene ID" value="CCACVL1_08140"/>
</dbReference>
<reference evidence="3 4" key="1">
    <citation type="submission" date="2013-09" db="EMBL/GenBank/DDBJ databases">
        <title>Corchorus capsularis genome sequencing.</title>
        <authorList>
            <person name="Alam M."/>
            <person name="Haque M.S."/>
            <person name="Islam M.S."/>
            <person name="Emdad E.M."/>
            <person name="Islam M.M."/>
            <person name="Ahmed B."/>
            <person name="Halim A."/>
            <person name="Hossen Q.M.M."/>
            <person name="Hossain M.Z."/>
            <person name="Ahmed R."/>
            <person name="Khan M.M."/>
            <person name="Islam R."/>
            <person name="Rashid M.M."/>
            <person name="Khan S.A."/>
            <person name="Rahman M.S."/>
            <person name="Alam M."/>
        </authorList>
    </citation>
    <scope>NUCLEOTIDE SEQUENCE [LARGE SCALE GENOMIC DNA]</scope>
    <source>
        <strain evidence="4">cv. CVL-1</strain>
        <tissue evidence="3">Whole seedling</tissue>
    </source>
</reference>
<proteinExistence type="predicted"/>
<dbReference type="EMBL" id="AWWV01008876">
    <property type="protein sequence ID" value="OMO88886.1"/>
    <property type="molecule type" value="Genomic_DNA"/>
</dbReference>
<dbReference type="GO" id="GO:0003676">
    <property type="term" value="F:nucleic acid binding"/>
    <property type="evidence" value="ECO:0007669"/>
    <property type="project" value="InterPro"/>
</dbReference>
<gene>
    <name evidence="3" type="ORF">CCACVL1_08140</name>
</gene>
<dbReference type="PANTHER" id="PTHR47074:SF21">
    <property type="entry name" value="RNASE H TYPE-1 DOMAIN-CONTAINING PROTEIN"/>
    <property type="match status" value="1"/>
</dbReference>
<dbReference type="PANTHER" id="PTHR47074">
    <property type="entry name" value="BNAC02G40300D PROTEIN"/>
    <property type="match status" value="1"/>
</dbReference>
<dbReference type="SUPFAM" id="SSF53098">
    <property type="entry name" value="Ribonuclease H-like"/>
    <property type="match status" value="1"/>
</dbReference>
<dbReference type="Pfam" id="PF13456">
    <property type="entry name" value="RVT_3"/>
    <property type="match status" value="1"/>
</dbReference>
<dbReference type="InterPro" id="IPR052929">
    <property type="entry name" value="RNase_H-like_EbsB-rel"/>
</dbReference>
<feature type="domain" description="RNase H type-1" evidence="2">
    <location>
        <begin position="22"/>
        <end position="111"/>
    </location>
</feature>
<evidence type="ECO:0000313" key="4">
    <source>
        <dbReference type="Proteomes" id="UP000188268"/>
    </source>
</evidence>
<feature type="compositionally biased region" description="Basic and acidic residues" evidence="1">
    <location>
        <begin position="1"/>
        <end position="23"/>
    </location>
</feature>
<dbReference type="Gene3D" id="3.30.420.10">
    <property type="entry name" value="Ribonuclease H-like superfamily/Ribonuclease H"/>
    <property type="match status" value="1"/>
</dbReference>
<organism evidence="3 4">
    <name type="scientific">Corchorus capsularis</name>
    <name type="common">Jute</name>
    <dbReference type="NCBI Taxonomy" id="210143"/>
    <lineage>
        <taxon>Eukaryota</taxon>
        <taxon>Viridiplantae</taxon>
        <taxon>Streptophyta</taxon>
        <taxon>Embryophyta</taxon>
        <taxon>Tracheophyta</taxon>
        <taxon>Spermatophyta</taxon>
        <taxon>Magnoliopsida</taxon>
        <taxon>eudicotyledons</taxon>
        <taxon>Gunneridae</taxon>
        <taxon>Pentapetalae</taxon>
        <taxon>rosids</taxon>
        <taxon>malvids</taxon>
        <taxon>Malvales</taxon>
        <taxon>Malvaceae</taxon>
        <taxon>Grewioideae</taxon>
        <taxon>Apeibeae</taxon>
        <taxon>Corchorus</taxon>
    </lineage>
</organism>
<dbReference type="InterPro" id="IPR012337">
    <property type="entry name" value="RNaseH-like_sf"/>
</dbReference>